<dbReference type="InterPro" id="IPR050428">
    <property type="entry name" value="TCS_sensor_his_kinase"/>
</dbReference>
<dbReference type="InterPro" id="IPR003661">
    <property type="entry name" value="HisK_dim/P_dom"/>
</dbReference>
<protein>
    <recommendedName>
        <fullName evidence="3">histidine kinase</fullName>
        <ecNumber evidence="3">2.7.13.3</ecNumber>
    </recommendedName>
</protein>
<keyword evidence="7 14" id="KW-0418">Kinase</keyword>
<dbReference type="OrthoDB" id="9809567at2"/>
<dbReference type="SUPFAM" id="SSF55874">
    <property type="entry name" value="ATPase domain of HSP90 chaperone/DNA topoisomerase II/histidine kinase"/>
    <property type="match status" value="1"/>
</dbReference>
<dbReference type="Pfam" id="PF02518">
    <property type="entry name" value="HATPase_c"/>
    <property type="match status" value="1"/>
</dbReference>
<keyword evidence="9" id="KW-0902">Two-component regulatory system</keyword>
<comment type="subcellular location">
    <subcellularLocation>
        <location evidence="2">Membrane</location>
    </subcellularLocation>
</comment>
<dbReference type="InterPro" id="IPR003660">
    <property type="entry name" value="HAMP_dom"/>
</dbReference>
<dbReference type="PROSITE" id="PS50109">
    <property type="entry name" value="HIS_KIN"/>
    <property type="match status" value="1"/>
</dbReference>
<keyword evidence="6 11" id="KW-0812">Transmembrane</keyword>
<dbReference type="Proteomes" id="UP000436911">
    <property type="component" value="Unassembled WGS sequence"/>
</dbReference>
<reference evidence="14 15" key="1">
    <citation type="submission" date="2018-08" db="EMBL/GenBank/DDBJ databases">
        <title>Genome sequencing of Agrobacterium vitis strain ICMP 10754.</title>
        <authorList>
            <person name="Visnovsky S.B."/>
            <person name="Pitman A.R."/>
        </authorList>
    </citation>
    <scope>NUCLEOTIDE SEQUENCE [LARGE SCALE GENOMIC DNA]</scope>
    <source>
        <strain evidence="14 15">ICMP 10754</strain>
    </source>
</reference>
<keyword evidence="10 11" id="KW-0472">Membrane</keyword>
<dbReference type="PROSITE" id="PS50885">
    <property type="entry name" value="HAMP"/>
    <property type="match status" value="1"/>
</dbReference>
<dbReference type="GeneID" id="60680339"/>
<evidence type="ECO:0000313" key="15">
    <source>
        <dbReference type="Proteomes" id="UP000436911"/>
    </source>
</evidence>
<evidence type="ECO:0000256" key="2">
    <source>
        <dbReference type="ARBA" id="ARBA00004370"/>
    </source>
</evidence>
<sequence length="456" mass="49032">MIFPALNRPRSIAGRLLIFSGIFVTLALVVASVVLWLALKTVIREQIDQRLDTQISALASAVVRDEGGRLTLSTPLDAPPFDRPGSGWYWQIESMGRQLTSRSLLGGTIDTPPLSQDFFQMITATPTPGEGHDHGRKLYLRQSTRDVAGAIMTITVSAPQAALADPAIRALLWLAPSMLLLGAVLMIGTLWQIRFGLRPLTSMAADIDAINRGERSRLPDMPIIELAPLASKTNGLIESNEERLAATRIQFANLAHGLKTPVASLLLALDSGNDQDGVLRDLVARIDTRIKHHLSAARRVMASAATVARTDVAQTIADVYGAISLIHADRGITFQTDVADGLCVACDEKDVEEMFGNLIDNAFKWASVHVSVLAVRDGPMVRISVEDDGPGIPLDRLHTVLLPGVREDERVPGDGFGLTIVTEMAGLYGGSFELEQIAPTGLRAVLALPAATVSVQ</sequence>
<evidence type="ECO:0000256" key="1">
    <source>
        <dbReference type="ARBA" id="ARBA00000085"/>
    </source>
</evidence>
<proteinExistence type="predicted"/>
<keyword evidence="5" id="KW-0808">Transferase</keyword>
<organism evidence="14 15">
    <name type="scientific">Agrobacterium vitis</name>
    <name type="common">Rhizobium vitis</name>
    <dbReference type="NCBI Taxonomy" id="373"/>
    <lineage>
        <taxon>Bacteria</taxon>
        <taxon>Pseudomonadati</taxon>
        <taxon>Pseudomonadota</taxon>
        <taxon>Alphaproteobacteria</taxon>
        <taxon>Hyphomicrobiales</taxon>
        <taxon>Rhizobiaceae</taxon>
        <taxon>Rhizobium/Agrobacterium group</taxon>
        <taxon>Agrobacterium</taxon>
    </lineage>
</organism>
<evidence type="ECO:0000256" key="3">
    <source>
        <dbReference type="ARBA" id="ARBA00012438"/>
    </source>
</evidence>
<dbReference type="GO" id="GO:0000155">
    <property type="term" value="F:phosphorelay sensor kinase activity"/>
    <property type="evidence" value="ECO:0007669"/>
    <property type="project" value="InterPro"/>
</dbReference>
<feature type="domain" description="Histidine kinase" evidence="12">
    <location>
        <begin position="253"/>
        <end position="452"/>
    </location>
</feature>
<keyword evidence="4" id="KW-0597">Phosphoprotein</keyword>
<evidence type="ECO:0000313" key="14">
    <source>
        <dbReference type="EMBL" id="KAA3528057.1"/>
    </source>
</evidence>
<dbReference type="Gene3D" id="1.10.287.130">
    <property type="match status" value="1"/>
</dbReference>
<dbReference type="InterPro" id="IPR005467">
    <property type="entry name" value="His_kinase_dom"/>
</dbReference>
<name>A0A368NZX7_AGRVI</name>
<evidence type="ECO:0000256" key="7">
    <source>
        <dbReference type="ARBA" id="ARBA00022777"/>
    </source>
</evidence>
<feature type="transmembrane region" description="Helical" evidence="11">
    <location>
        <begin position="12"/>
        <end position="39"/>
    </location>
</feature>
<dbReference type="InterPro" id="IPR003594">
    <property type="entry name" value="HATPase_dom"/>
</dbReference>
<dbReference type="PRINTS" id="PR00344">
    <property type="entry name" value="BCTRLSENSOR"/>
</dbReference>
<comment type="catalytic activity">
    <reaction evidence="1">
        <text>ATP + protein L-histidine = ADP + protein N-phospho-L-histidine.</text>
        <dbReference type="EC" id="2.7.13.3"/>
    </reaction>
</comment>
<dbReference type="GO" id="GO:0005886">
    <property type="term" value="C:plasma membrane"/>
    <property type="evidence" value="ECO:0007669"/>
    <property type="project" value="TreeGrafter"/>
</dbReference>
<gene>
    <name evidence="14" type="ORF">DXT89_12485</name>
</gene>
<dbReference type="Gene3D" id="3.30.565.10">
    <property type="entry name" value="Histidine kinase-like ATPase, C-terminal domain"/>
    <property type="match status" value="1"/>
</dbReference>
<keyword evidence="8 11" id="KW-1133">Transmembrane helix</keyword>
<evidence type="ECO:0000256" key="11">
    <source>
        <dbReference type="SAM" id="Phobius"/>
    </source>
</evidence>
<comment type="caution">
    <text evidence="14">The sequence shown here is derived from an EMBL/GenBank/DDBJ whole genome shotgun (WGS) entry which is preliminary data.</text>
</comment>
<evidence type="ECO:0000256" key="10">
    <source>
        <dbReference type="ARBA" id="ARBA00023136"/>
    </source>
</evidence>
<evidence type="ECO:0000259" key="12">
    <source>
        <dbReference type="PROSITE" id="PS50109"/>
    </source>
</evidence>
<dbReference type="AlphaFoldDB" id="A0A368NZX7"/>
<dbReference type="EMBL" id="QUSG01000005">
    <property type="protein sequence ID" value="KAA3528057.1"/>
    <property type="molecule type" value="Genomic_DNA"/>
</dbReference>
<dbReference type="CDD" id="cd00082">
    <property type="entry name" value="HisKA"/>
    <property type="match status" value="1"/>
</dbReference>
<feature type="transmembrane region" description="Helical" evidence="11">
    <location>
        <begin position="170"/>
        <end position="193"/>
    </location>
</feature>
<evidence type="ECO:0000259" key="13">
    <source>
        <dbReference type="PROSITE" id="PS50885"/>
    </source>
</evidence>
<evidence type="ECO:0000256" key="4">
    <source>
        <dbReference type="ARBA" id="ARBA00022553"/>
    </source>
</evidence>
<accession>A0A368NZX7</accession>
<dbReference type="PANTHER" id="PTHR45436:SF5">
    <property type="entry name" value="SENSOR HISTIDINE KINASE TRCS"/>
    <property type="match status" value="1"/>
</dbReference>
<feature type="domain" description="HAMP" evidence="13">
    <location>
        <begin position="194"/>
        <end position="245"/>
    </location>
</feature>
<dbReference type="InterPro" id="IPR036890">
    <property type="entry name" value="HATPase_C_sf"/>
</dbReference>
<dbReference type="PANTHER" id="PTHR45436">
    <property type="entry name" value="SENSOR HISTIDINE KINASE YKOH"/>
    <property type="match status" value="1"/>
</dbReference>
<evidence type="ECO:0000256" key="6">
    <source>
        <dbReference type="ARBA" id="ARBA00022692"/>
    </source>
</evidence>
<evidence type="ECO:0000256" key="5">
    <source>
        <dbReference type="ARBA" id="ARBA00022679"/>
    </source>
</evidence>
<dbReference type="SMART" id="SM00387">
    <property type="entry name" value="HATPase_c"/>
    <property type="match status" value="1"/>
</dbReference>
<dbReference type="EC" id="2.7.13.3" evidence="3"/>
<evidence type="ECO:0000256" key="9">
    <source>
        <dbReference type="ARBA" id="ARBA00023012"/>
    </source>
</evidence>
<evidence type="ECO:0000256" key="8">
    <source>
        <dbReference type="ARBA" id="ARBA00022989"/>
    </source>
</evidence>
<dbReference type="RefSeq" id="WP_060716203.1">
    <property type="nucleotide sequence ID" value="NZ_CP055266.1"/>
</dbReference>
<dbReference type="InterPro" id="IPR004358">
    <property type="entry name" value="Sig_transdc_His_kin-like_C"/>
</dbReference>